<dbReference type="PANTHER" id="PTHR30614:SF21">
    <property type="entry name" value="AMINO ACID ABC TRANSPORTER PERMEASE"/>
    <property type="match status" value="1"/>
</dbReference>
<comment type="similarity">
    <text evidence="7">Belongs to the binding-protein-dependent transport system permease family.</text>
</comment>
<dbReference type="GO" id="GO:0006865">
    <property type="term" value="P:amino acid transport"/>
    <property type="evidence" value="ECO:0007669"/>
    <property type="project" value="TreeGrafter"/>
</dbReference>
<evidence type="ECO:0000256" key="6">
    <source>
        <dbReference type="ARBA" id="ARBA00023136"/>
    </source>
</evidence>
<evidence type="ECO:0000256" key="1">
    <source>
        <dbReference type="ARBA" id="ARBA00004651"/>
    </source>
</evidence>
<dbReference type="RefSeq" id="WP_193718237.1">
    <property type="nucleotide sequence ID" value="NZ_JACSPN010000001.1"/>
</dbReference>
<dbReference type="InterPro" id="IPR000515">
    <property type="entry name" value="MetI-like"/>
</dbReference>
<keyword evidence="6 7" id="KW-0472">Membrane</keyword>
<dbReference type="NCBIfam" id="TIGR01726">
    <property type="entry name" value="HEQRo_perm_3TM"/>
    <property type="match status" value="1"/>
</dbReference>
<keyword evidence="10" id="KW-1185">Reference proteome</keyword>
<dbReference type="InterPro" id="IPR043429">
    <property type="entry name" value="ArtM/GltK/GlnP/TcyL/YhdX-like"/>
</dbReference>
<reference evidence="9 10" key="1">
    <citation type="submission" date="2020-08" db="EMBL/GenBank/DDBJ databases">
        <title>A Genomic Blueprint of the Chicken Gut Microbiome.</title>
        <authorList>
            <person name="Gilroy R."/>
            <person name="Ravi A."/>
            <person name="Getino M."/>
            <person name="Pursley I."/>
            <person name="Horton D.L."/>
            <person name="Alikhan N.-F."/>
            <person name="Baker D."/>
            <person name="Gharbi K."/>
            <person name="Hall N."/>
            <person name="Watson M."/>
            <person name="Adriaenssens E.M."/>
            <person name="Foster-Nyarko E."/>
            <person name="Jarju S."/>
            <person name="Secka A."/>
            <person name="Antonio M."/>
            <person name="Oren A."/>
            <person name="Chaudhuri R."/>
            <person name="La Ragione R.M."/>
            <person name="Hildebrand F."/>
            <person name="Pallen M.J."/>
        </authorList>
    </citation>
    <scope>NUCLEOTIDE SEQUENCE [LARGE SCALE GENOMIC DNA]</scope>
    <source>
        <strain evidence="9 10">Sa1BUA8</strain>
    </source>
</reference>
<dbReference type="GO" id="GO:0022857">
    <property type="term" value="F:transmembrane transporter activity"/>
    <property type="evidence" value="ECO:0007669"/>
    <property type="project" value="InterPro"/>
</dbReference>
<dbReference type="AlphaFoldDB" id="A0A9D5YXH0"/>
<evidence type="ECO:0000256" key="2">
    <source>
        <dbReference type="ARBA" id="ARBA00022448"/>
    </source>
</evidence>
<comment type="subcellular location">
    <subcellularLocation>
        <location evidence="1 7">Cell membrane</location>
        <topology evidence="1 7">Multi-pass membrane protein</topology>
    </subcellularLocation>
</comment>
<keyword evidence="2 7" id="KW-0813">Transport</keyword>
<evidence type="ECO:0000259" key="8">
    <source>
        <dbReference type="PROSITE" id="PS50928"/>
    </source>
</evidence>
<dbReference type="Proteomes" id="UP000822993">
    <property type="component" value="Unassembled WGS sequence"/>
</dbReference>
<feature type="transmembrane region" description="Helical" evidence="7">
    <location>
        <begin position="75"/>
        <end position="94"/>
    </location>
</feature>
<feature type="transmembrane region" description="Helical" evidence="7">
    <location>
        <begin position="106"/>
        <end position="128"/>
    </location>
</feature>
<accession>A0A9D5YXH0</accession>
<keyword evidence="3" id="KW-1003">Cell membrane</keyword>
<dbReference type="SUPFAM" id="SSF161098">
    <property type="entry name" value="MetI-like"/>
    <property type="match status" value="1"/>
</dbReference>
<dbReference type="InterPro" id="IPR035906">
    <property type="entry name" value="MetI-like_sf"/>
</dbReference>
<gene>
    <name evidence="9" type="ORF">H9623_01095</name>
</gene>
<dbReference type="CDD" id="cd06261">
    <property type="entry name" value="TM_PBP2"/>
    <property type="match status" value="1"/>
</dbReference>
<protein>
    <submittedName>
        <fullName evidence="9">Amino acid ABC transporter permease</fullName>
    </submittedName>
</protein>
<sequence>MRAQQQTVLFDAPGPRGRRTIVIGNVIGAVVVAGIAAYALVLLGREDQLTAEKWQPIFTADAWENFFLPGIVDTLRAAGVAIVGAIVFGLLFGIGRLSALRAVRWLSGLVVEFFRAVPVLLMMIFFWLFLAQLKVPDAPFWAVVIALVLYNGSVVAELVRSGVYGLPKGQHEAALAVGLTRGQSLRSVEVPQALIAMLPALVSQLVVVLKDTALGYIITYTELLQESRRLGSAYGNILQALLVAAVLFITINYVLSKVAEILARRLKGRTAGPVRAATPGLAVGARGAAPVGTAPAPAAPPAPR</sequence>
<comment type="caution">
    <text evidence="9">The sequence shown here is derived from an EMBL/GenBank/DDBJ whole genome shotgun (WGS) entry which is preliminary data.</text>
</comment>
<organism evidence="9 10">
    <name type="scientific">Oerskovia douganii</name>
    <dbReference type="NCBI Taxonomy" id="2762210"/>
    <lineage>
        <taxon>Bacteria</taxon>
        <taxon>Bacillati</taxon>
        <taxon>Actinomycetota</taxon>
        <taxon>Actinomycetes</taxon>
        <taxon>Micrococcales</taxon>
        <taxon>Cellulomonadaceae</taxon>
        <taxon>Oerskovia</taxon>
    </lineage>
</organism>
<name>A0A9D5YXH0_9CELL</name>
<feature type="transmembrane region" description="Helical" evidence="7">
    <location>
        <begin position="140"/>
        <end position="159"/>
    </location>
</feature>
<evidence type="ECO:0000256" key="7">
    <source>
        <dbReference type="RuleBase" id="RU363032"/>
    </source>
</evidence>
<dbReference type="GO" id="GO:0043190">
    <property type="term" value="C:ATP-binding cassette (ABC) transporter complex"/>
    <property type="evidence" value="ECO:0007669"/>
    <property type="project" value="InterPro"/>
</dbReference>
<dbReference type="Pfam" id="PF00528">
    <property type="entry name" value="BPD_transp_1"/>
    <property type="match status" value="1"/>
</dbReference>
<evidence type="ECO:0000313" key="10">
    <source>
        <dbReference type="Proteomes" id="UP000822993"/>
    </source>
</evidence>
<feature type="transmembrane region" description="Helical" evidence="7">
    <location>
        <begin position="193"/>
        <end position="217"/>
    </location>
</feature>
<dbReference type="InterPro" id="IPR010065">
    <property type="entry name" value="AA_ABC_transptr_permease_3TM"/>
</dbReference>
<feature type="transmembrane region" description="Helical" evidence="7">
    <location>
        <begin position="237"/>
        <end position="255"/>
    </location>
</feature>
<keyword evidence="5 7" id="KW-1133">Transmembrane helix</keyword>
<dbReference type="PROSITE" id="PS50928">
    <property type="entry name" value="ABC_TM1"/>
    <property type="match status" value="1"/>
</dbReference>
<proteinExistence type="inferred from homology"/>
<evidence type="ECO:0000313" key="9">
    <source>
        <dbReference type="EMBL" id="MBE7698902.1"/>
    </source>
</evidence>
<feature type="domain" description="ABC transmembrane type-1" evidence="8">
    <location>
        <begin position="71"/>
        <end position="259"/>
    </location>
</feature>
<feature type="transmembrane region" description="Helical" evidence="7">
    <location>
        <begin position="21"/>
        <end position="43"/>
    </location>
</feature>
<evidence type="ECO:0000256" key="3">
    <source>
        <dbReference type="ARBA" id="ARBA00022475"/>
    </source>
</evidence>
<evidence type="ECO:0000256" key="4">
    <source>
        <dbReference type="ARBA" id="ARBA00022692"/>
    </source>
</evidence>
<dbReference type="Gene3D" id="1.10.3720.10">
    <property type="entry name" value="MetI-like"/>
    <property type="match status" value="1"/>
</dbReference>
<dbReference type="PANTHER" id="PTHR30614">
    <property type="entry name" value="MEMBRANE COMPONENT OF AMINO ACID ABC TRANSPORTER"/>
    <property type="match status" value="1"/>
</dbReference>
<evidence type="ECO:0000256" key="5">
    <source>
        <dbReference type="ARBA" id="ARBA00022989"/>
    </source>
</evidence>
<keyword evidence="4 7" id="KW-0812">Transmembrane</keyword>
<dbReference type="EMBL" id="JACSPN010000001">
    <property type="protein sequence ID" value="MBE7698902.1"/>
    <property type="molecule type" value="Genomic_DNA"/>
</dbReference>